<gene>
    <name evidence="2" type="ORF">GCM10009030_27120</name>
</gene>
<accession>A0A830GP71</accession>
<sequence length="244" mass="26714">MQKELAQRLANTRRQPGHITPDEFDNSVNSQGQRSEIGTYQVDTAHLLRQGRDHPLKIAIPAYQKETTNGTADDSEQFTLSHDVTDTPVTQSVVCWLDGTYYGTPDSVDYANNTITVTDSGTNSNLHIYYVAADPASMEIRKSLPGESTDQSQRVYTGNLGLVHESPQLEQPEYLSLTDGEMHPWLSADMTLTVYLDAPYTVRWTDNDGDGTEPTNALLNVPVLRGSREVPGLAAAISAGMGQA</sequence>
<dbReference type="Proteomes" id="UP000605784">
    <property type="component" value="Unassembled WGS sequence"/>
</dbReference>
<evidence type="ECO:0000313" key="2">
    <source>
        <dbReference type="EMBL" id="GGN97647.1"/>
    </source>
</evidence>
<dbReference type="RefSeq" id="WP_188998781.1">
    <property type="nucleotide sequence ID" value="NZ_BMOU01000004.1"/>
</dbReference>
<keyword evidence="3" id="KW-1185">Reference proteome</keyword>
<evidence type="ECO:0000313" key="3">
    <source>
        <dbReference type="Proteomes" id="UP000605784"/>
    </source>
</evidence>
<reference evidence="2" key="2">
    <citation type="submission" date="2020-09" db="EMBL/GenBank/DDBJ databases">
        <authorList>
            <person name="Sun Q."/>
            <person name="Ohkuma M."/>
        </authorList>
    </citation>
    <scope>NUCLEOTIDE SEQUENCE</scope>
    <source>
        <strain evidence="2">JCM 17820</strain>
    </source>
</reference>
<proteinExistence type="predicted"/>
<protein>
    <submittedName>
        <fullName evidence="2">Uncharacterized protein</fullName>
    </submittedName>
</protein>
<evidence type="ECO:0000256" key="1">
    <source>
        <dbReference type="SAM" id="MobiDB-lite"/>
    </source>
</evidence>
<comment type="caution">
    <text evidence="2">The sequence shown here is derived from an EMBL/GenBank/DDBJ whole genome shotgun (WGS) entry which is preliminary data.</text>
</comment>
<name>A0A830GP71_9EURY</name>
<reference evidence="2" key="1">
    <citation type="journal article" date="2014" name="Int. J. Syst. Evol. Microbiol.">
        <title>Complete genome sequence of Corynebacterium casei LMG S-19264T (=DSM 44701T), isolated from a smear-ripened cheese.</title>
        <authorList>
            <consortium name="US DOE Joint Genome Institute (JGI-PGF)"/>
            <person name="Walter F."/>
            <person name="Albersmeier A."/>
            <person name="Kalinowski J."/>
            <person name="Ruckert C."/>
        </authorList>
    </citation>
    <scope>NUCLEOTIDE SEQUENCE</scope>
    <source>
        <strain evidence="2">JCM 17820</strain>
    </source>
</reference>
<organism evidence="2 3">
    <name type="scientific">Haloarcula pellucida</name>
    <dbReference type="NCBI Taxonomy" id="1427151"/>
    <lineage>
        <taxon>Archaea</taxon>
        <taxon>Methanobacteriati</taxon>
        <taxon>Methanobacteriota</taxon>
        <taxon>Stenosarchaea group</taxon>
        <taxon>Halobacteria</taxon>
        <taxon>Halobacteriales</taxon>
        <taxon>Haloarculaceae</taxon>
        <taxon>Haloarcula</taxon>
    </lineage>
</organism>
<feature type="region of interest" description="Disordered" evidence="1">
    <location>
        <begin position="1"/>
        <end position="33"/>
    </location>
</feature>
<dbReference type="AlphaFoldDB" id="A0A830GP71"/>
<dbReference type="EMBL" id="BMOU01000004">
    <property type="protein sequence ID" value="GGN97647.1"/>
    <property type="molecule type" value="Genomic_DNA"/>
</dbReference>